<evidence type="ECO:0000256" key="3">
    <source>
        <dbReference type="ARBA" id="ARBA00022475"/>
    </source>
</evidence>
<proteinExistence type="inferred from homology"/>
<sequence length="431" mass="48917">MWLQTESKLKQLLIKSSGIVLFLLLWELSTRANLVDTQFLPPISIILNEMAHLLMSGELVNNLLISLWRITCSLSLAIIAGILLGVLLQGWFPHLVRQMDSLFRLLSHVNPFSLSPLFLLLFGIGEKQKLAIIAIVAFWPVLFYTITGVRYINPAIIKTARSMKVTFAAMFIKVLIPAAFPTIMTGVRISTQLSVFMLTGVEMLNARTGLGAMVHGSAMEFDIPRLYAGGVLIILLGIVLIQIFAEIEREIRFWYEPVKETKQGLHETSTGRVSWHRYWIPLIVGGACSVIVFGSQLVQQQTLQPMPKMGQSSHSSGTDNGMEQHMNMDMHMHDKDHDEQNSDMNQHMDMDKHDQNQDEQNSDMNQHMDMDKHDQDQNEQSSNMNQHMDMDKHDQDQNEQNSDTNQHMDMGQDDDDDTYSVMLHPSGGTWP</sequence>
<feature type="transmembrane region" description="Helical" evidence="7">
    <location>
        <begin position="67"/>
        <end position="90"/>
    </location>
</feature>
<feature type="domain" description="ABC transmembrane type-1" evidence="9">
    <location>
        <begin position="63"/>
        <end position="244"/>
    </location>
</feature>
<keyword evidence="5 7" id="KW-1133">Transmembrane helix</keyword>
<evidence type="ECO:0000313" key="10">
    <source>
        <dbReference type="EMBL" id="TCS77472.1"/>
    </source>
</evidence>
<dbReference type="Gene3D" id="1.10.3720.10">
    <property type="entry name" value="MetI-like"/>
    <property type="match status" value="1"/>
</dbReference>
<keyword evidence="2 7" id="KW-0813">Transport</keyword>
<evidence type="ECO:0000313" key="11">
    <source>
        <dbReference type="Proteomes" id="UP000295188"/>
    </source>
</evidence>
<dbReference type="RefSeq" id="WP_132550781.1">
    <property type="nucleotide sequence ID" value="NZ_SMAA01000015.1"/>
</dbReference>
<dbReference type="InterPro" id="IPR000515">
    <property type="entry name" value="MetI-like"/>
</dbReference>
<dbReference type="PANTHER" id="PTHR30151">
    <property type="entry name" value="ALKANE SULFONATE ABC TRANSPORTER-RELATED, MEMBRANE SUBUNIT"/>
    <property type="match status" value="1"/>
</dbReference>
<keyword evidence="11" id="KW-1185">Reference proteome</keyword>
<feature type="transmembrane region" description="Helical" evidence="7">
    <location>
        <begin position="165"/>
        <end position="187"/>
    </location>
</feature>
<dbReference type="AlphaFoldDB" id="A0A4V2URJ1"/>
<feature type="compositionally biased region" description="Basic and acidic residues" evidence="8">
    <location>
        <begin position="326"/>
        <end position="356"/>
    </location>
</feature>
<dbReference type="CDD" id="cd06261">
    <property type="entry name" value="TM_PBP2"/>
    <property type="match status" value="1"/>
</dbReference>
<comment type="subcellular location">
    <subcellularLocation>
        <location evidence="1 7">Cell membrane</location>
        <topology evidence="1 7">Multi-pass membrane protein</topology>
    </subcellularLocation>
</comment>
<dbReference type="EMBL" id="SMAA01000015">
    <property type="protein sequence ID" value="TCS77472.1"/>
    <property type="molecule type" value="Genomic_DNA"/>
</dbReference>
<comment type="caution">
    <text evidence="10">The sequence shown here is derived from an EMBL/GenBank/DDBJ whole genome shotgun (WGS) entry which is preliminary data.</text>
</comment>
<feature type="region of interest" description="Disordered" evidence="8">
    <location>
        <begin position="304"/>
        <end position="431"/>
    </location>
</feature>
<feature type="transmembrane region" description="Helical" evidence="7">
    <location>
        <begin position="12"/>
        <end position="29"/>
    </location>
</feature>
<dbReference type="PANTHER" id="PTHR30151:SF0">
    <property type="entry name" value="ABC TRANSPORTER PERMEASE PROTEIN MJ0413-RELATED"/>
    <property type="match status" value="1"/>
</dbReference>
<evidence type="ECO:0000256" key="5">
    <source>
        <dbReference type="ARBA" id="ARBA00022989"/>
    </source>
</evidence>
<feature type="transmembrane region" description="Helical" evidence="7">
    <location>
        <begin position="130"/>
        <end position="153"/>
    </location>
</feature>
<dbReference type="SUPFAM" id="SSF161098">
    <property type="entry name" value="MetI-like"/>
    <property type="match status" value="1"/>
</dbReference>
<reference evidence="10 11" key="1">
    <citation type="submission" date="2019-03" db="EMBL/GenBank/DDBJ databases">
        <title>Genomic Encyclopedia of Type Strains, Phase IV (KMG-IV): sequencing the most valuable type-strain genomes for metagenomic binning, comparative biology and taxonomic classification.</title>
        <authorList>
            <person name="Goeker M."/>
        </authorList>
    </citation>
    <scope>NUCLEOTIDE SEQUENCE [LARGE SCALE GENOMIC DNA]</scope>
    <source>
        <strain evidence="10 11">DSM 20467</strain>
    </source>
</reference>
<dbReference type="GO" id="GO:0055085">
    <property type="term" value="P:transmembrane transport"/>
    <property type="evidence" value="ECO:0007669"/>
    <property type="project" value="InterPro"/>
</dbReference>
<protein>
    <submittedName>
        <fullName evidence="10">NitT/TauT family transport system permease protein</fullName>
    </submittedName>
</protein>
<feature type="transmembrane region" description="Helical" evidence="7">
    <location>
        <begin position="102"/>
        <end position="124"/>
    </location>
</feature>
<feature type="compositionally biased region" description="Basic and acidic residues" evidence="8">
    <location>
        <begin position="366"/>
        <end position="376"/>
    </location>
</feature>
<accession>A0A4V2URJ1</accession>
<evidence type="ECO:0000259" key="9">
    <source>
        <dbReference type="PROSITE" id="PS50928"/>
    </source>
</evidence>
<dbReference type="Pfam" id="PF00528">
    <property type="entry name" value="BPD_transp_1"/>
    <property type="match status" value="1"/>
</dbReference>
<feature type="transmembrane region" description="Helical" evidence="7">
    <location>
        <begin position="278"/>
        <end position="298"/>
    </location>
</feature>
<keyword evidence="4 7" id="KW-0812">Transmembrane</keyword>
<gene>
    <name evidence="10" type="ORF">EDC37_11515</name>
</gene>
<evidence type="ECO:0000256" key="2">
    <source>
        <dbReference type="ARBA" id="ARBA00022448"/>
    </source>
</evidence>
<dbReference type="GO" id="GO:0005886">
    <property type="term" value="C:plasma membrane"/>
    <property type="evidence" value="ECO:0007669"/>
    <property type="project" value="UniProtKB-SubCell"/>
</dbReference>
<dbReference type="PROSITE" id="PS50928">
    <property type="entry name" value="ABC_TM1"/>
    <property type="match status" value="1"/>
</dbReference>
<evidence type="ECO:0000256" key="1">
    <source>
        <dbReference type="ARBA" id="ARBA00004651"/>
    </source>
</evidence>
<feature type="transmembrane region" description="Helical" evidence="7">
    <location>
        <begin position="226"/>
        <end position="245"/>
    </location>
</feature>
<dbReference type="Proteomes" id="UP000295188">
    <property type="component" value="Unassembled WGS sequence"/>
</dbReference>
<evidence type="ECO:0000256" key="4">
    <source>
        <dbReference type="ARBA" id="ARBA00022692"/>
    </source>
</evidence>
<dbReference type="InterPro" id="IPR035906">
    <property type="entry name" value="MetI-like_sf"/>
</dbReference>
<dbReference type="OrthoDB" id="9796361at2"/>
<keyword evidence="6 7" id="KW-0472">Membrane</keyword>
<organism evidence="10 11">
    <name type="scientific">Pectinatus cerevisiiphilus</name>
    <dbReference type="NCBI Taxonomy" id="86956"/>
    <lineage>
        <taxon>Bacteria</taxon>
        <taxon>Bacillati</taxon>
        <taxon>Bacillota</taxon>
        <taxon>Negativicutes</taxon>
        <taxon>Selenomonadales</taxon>
        <taxon>Selenomonadaceae</taxon>
        <taxon>Pectinatus</taxon>
    </lineage>
</organism>
<evidence type="ECO:0000256" key="6">
    <source>
        <dbReference type="ARBA" id="ARBA00023136"/>
    </source>
</evidence>
<keyword evidence="3" id="KW-1003">Cell membrane</keyword>
<evidence type="ECO:0000256" key="7">
    <source>
        <dbReference type="RuleBase" id="RU363032"/>
    </source>
</evidence>
<evidence type="ECO:0000256" key="8">
    <source>
        <dbReference type="SAM" id="MobiDB-lite"/>
    </source>
</evidence>
<feature type="compositionally biased region" description="Polar residues" evidence="8">
    <location>
        <begin position="304"/>
        <end position="321"/>
    </location>
</feature>
<name>A0A4V2URJ1_9FIRM</name>
<comment type="similarity">
    <text evidence="7">Belongs to the binding-protein-dependent transport system permease family.</text>
</comment>